<dbReference type="Proteomes" id="UP000194816">
    <property type="component" value="Unassembled WGS sequence"/>
</dbReference>
<evidence type="ECO:0000313" key="3">
    <source>
        <dbReference type="EMBL" id="OUB49893.1"/>
    </source>
</evidence>
<evidence type="ECO:0000259" key="2">
    <source>
        <dbReference type="Pfam" id="PF10651"/>
    </source>
</evidence>
<feature type="coiled-coil region" evidence="1">
    <location>
        <begin position="130"/>
        <end position="157"/>
    </location>
</feature>
<dbReference type="CDD" id="cd19958">
    <property type="entry name" value="pyocin_knob"/>
    <property type="match status" value="1"/>
</dbReference>
<comment type="caution">
    <text evidence="3">The sequence shown here is derived from an EMBL/GenBank/DDBJ whole genome shotgun (WGS) entry which is preliminary data.</text>
</comment>
<name>A0A9X6LLP0_BACUH</name>
<organism evidence="3 4">
    <name type="scientific">Bacillus thuringiensis subsp. higo</name>
    <dbReference type="NCBI Taxonomy" id="132266"/>
    <lineage>
        <taxon>Bacteria</taxon>
        <taxon>Bacillati</taxon>
        <taxon>Bacillota</taxon>
        <taxon>Bacilli</taxon>
        <taxon>Bacillales</taxon>
        <taxon>Bacillaceae</taxon>
        <taxon>Bacillus</taxon>
        <taxon>Bacillus cereus group</taxon>
    </lineage>
</organism>
<reference evidence="3 4" key="1">
    <citation type="submission" date="2016-10" db="EMBL/GenBank/DDBJ databases">
        <title>Comparative genomics of Bacillus thuringiensis reveals a path to pathogens against multiple invertebrate hosts.</title>
        <authorList>
            <person name="Zheng J."/>
            <person name="Gao Q."/>
            <person name="Liu H."/>
            <person name="Peng D."/>
            <person name="Ruan L."/>
            <person name="Sun M."/>
        </authorList>
    </citation>
    <scope>NUCLEOTIDE SEQUENCE [LARGE SCALE GENOMIC DNA]</scope>
    <source>
        <strain evidence="3">BGSC 4AU1</strain>
    </source>
</reference>
<evidence type="ECO:0000313" key="4">
    <source>
        <dbReference type="Proteomes" id="UP000194816"/>
    </source>
</evidence>
<sequence>MRNEEIIIDLADPVFTKTIRSRQNDKNGLKITVYVREKGQNVDLTGYAVKYEAINQVGLFVRDDAQIVDAKNGVFSYTLSSQAVSTSDDWTAYFVMEKSNERMSTPDIRIVLRRDVKEGNIKIENYISEFDKALEMVAGHQKQIDEANKRINELTAAVTGQKYQLWKVTDDDGTSIDLVVGTDLNTIVKSGSYVGNQLKNTPDNSIYTWFVSIESATSAALVQKATLLGNWNETYIRVNNSGKWSDWSRLGLASEIVPKTGGTFTGEVTFSDGLKQATDTDWIQMSINTANASNVEGRQVTRAKRNGDQVSVIGSLKNIKEGQVVFNVPVAMRPAQQITDVVIIAGPPYSICEFNIETGGNVRIYNITTDKIIHFSINYLV</sequence>
<dbReference type="EMBL" id="MOOK01000135">
    <property type="protein sequence ID" value="OUB49893.1"/>
    <property type="molecule type" value="Genomic_DNA"/>
</dbReference>
<accession>A0A9X6LLP0</accession>
<protein>
    <recommendedName>
        <fullName evidence="2">BppU N-terminal domain-containing protein</fullName>
    </recommendedName>
</protein>
<dbReference type="Gene3D" id="2.60.40.3350">
    <property type="match status" value="1"/>
</dbReference>
<gene>
    <name evidence="3" type="ORF">BK716_15995</name>
</gene>
<proteinExistence type="predicted"/>
<evidence type="ECO:0000256" key="1">
    <source>
        <dbReference type="SAM" id="Coils"/>
    </source>
</evidence>
<dbReference type="RefSeq" id="WP_088114911.1">
    <property type="nucleotide sequence ID" value="NZ_MOOK01000135.1"/>
</dbReference>
<dbReference type="Pfam" id="PF10651">
    <property type="entry name" value="BppU_N"/>
    <property type="match status" value="1"/>
</dbReference>
<keyword evidence="1" id="KW-0175">Coiled coil</keyword>
<dbReference type="AlphaFoldDB" id="A0A9X6LLP0"/>
<feature type="domain" description="BppU N-terminal" evidence="2">
    <location>
        <begin position="13"/>
        <end position="136"/>
    </location>
</feature>
<dbReference type="InterPro" id="IPR018913">
    <property type="entry name" value="BppU_N"/>
</dbReference>